<feature type="transmembrane region" description="Helical" evidence="6">
    <location>
        <begin position="235"/>
        <end position="254"/>
    </location>
</feature>
<dbReference type="AlphaFoldDB" id="A0A5M4AX80"/>
<comment type="caution">
    <text evidence="7">The sequence shown here is derived from an EMBL/GenBank/DDBJ whole genome shotgun (WGS) entry which is preliminary data.</text>
</comment>
<feature type="transmembrane region" description="Helical" evidence="6">
    <location>
        <begin position="154"/>
        <end position="176"/>
    </location>
</feature>
<evidence type="ECO:0000256" key="2">
    <source>
        <dbReference type="ARBA" id="ARBA00010199"/>
    </source>
</evidence>
<organism evidence="7 8">
    <name type="scientific">Prolixibacter bellariivorans</name>
    <dbReference type="NCBI Taxonomy" id="314319"/>
    <lineage>
        <taxon>Bacteria</taxon>
        <taxon>Pseudomonadati</taxon>
        <taxon>Bacteroidota</taxon>
        <taxon>Bacteroidia</taxon>
        <taxon>Marinilabiliales</taxon>
        <taxon>Prolixibacteraceae</taxon>
        <taxon>Prolixibacter</taxon>
    </lineage>
</organism>
<dbReference type="CDD" id="cd13136">
    <property type="entry name" value="MATE_DinF_like"/>
    <property type="match status" value="1"/>
</dbReference>
<evidence type="ECO:0000256" key="3">
    <source>
        <dbReference type="ARBA" id="ARBA00022692"/>
    </source>
</evidence>
<keyword evidence="8" id="KW-1185">Reference proteome</keyword>
<dbReference type="Proteomes" id="UP000391834">
    <property type="component" value="Unassembled WGS sequence"/>
</dbReference>
<keyword evidence="5 6" id="KW-0472">Membrane</keyword>
<gene>
    <name evidence="7" type="ORF">PbJCM13498_10960</name>
</gene>
<sequence length="433" mass="48237">MNRKILDLAIPNIISNITVPLLGLVDMALMGHLGSAIYIGAISLGGVIFNFLYWMFAFLRMGTSGFTAQATGRKDRNESELILGRSFVLALFFGVLLIILQVPIEWISFRILGGSEEVKQLASQYFFIRIWAAPATIGLYSLTGWFIGMQNARIPMTVAIIINIANIIFSVFFVFVLGMKSAGVALGTVLSQYMGLLLSLWFIHKKFGSPFSHLSRKQILDVKALRIFMQVNRDIFIRTLCIIGVFTFFTSKSAGMNDTILAVNSLLLQFLMFFSFFMDGFAYAGEALAGKYFGAGSKSKLKKVSQLLFLWGISLGIVFSLIYFFAGNQIVAFLTDQTSIRDAARPFIWWTALIPVTGFAAFIWDGIYIGATASTGMRNSMLAATFFLFIPTFLLFQHSLGNNALWLAMILFLFGRGLFQTFLAQRAIFSRMA</sequence>
<evidence type="ECO:0000256" key="5">
    <source>
        <dbReference type="ARBA" id="ARBA00023136"/>
    </source>
</evidence>
<protein>
    <submittedName>
        <fullName evidence="7">MATE family efflux transporter</fullName>
    </submittedName>
</protein>
<feature type="transmembrane region" description="Helical" evidence="6">
    <location>
        <begin position="124"/>
        <end position="147"/>
    </location>
</feature>
<evidence type="ECO:0000256" key="4">
    <source>
        <dbReference type="ARBA" id="ARBA00022989"/>
    </source>
</evidence>
<keyword evidence="4 6" id="KW-1133">Transmembrane helix</keyword>
<feature type="transmembrane region" description="Helical" evidence="6">
    <location>
        <begin position="404"/>
        <end position="424"/>
    </location>
</feature>
<proteinExistence type="inferred from homology"/>
<feature type="transmembrane region" description="Helical" evidence="6">
    <location>
        <begin position="381"/>
        <end position="398"/>
    </location>
</feature>
<dbReference type="Pfam" id="PF01554">
    <property type="entry name" value="MatE"/>
    <property type="match status" value="2"/>
</dbReference>
<feature type="transmembrane region" description="Helical" evidence="6">
    <location>
        <begin position="12"/>
        <end position="30"/>
    </location>
</feature>
<dbReference type="GO" id="GO:0042910">
    <property type="term" value="F:xenobiotic transmembrane transporter activity"/>
    <property type="evidence" value="ECO:0007669"/>
    <property type="project" value="InterPro"/>
</dbReference>
<feature type="transmembrane region" description="Helical" evidence="6">
    <location>
        <begin position="82"/>
        <end position="104"/>
    </location>
</feature>
<keyword evidence="3 6" id="KW-0812">Transmembrane</keyword>
<dbReference type="RefSeq" id="WP_027585412.1">
    <property type="nucleotide sequence ID" value="NZ_BLAX01000001.1"/>
</dbReference>
<dbReference type="EMBL" id="BLAX01000001">
    <property type="protein sequence ID" value="GET32233.1"/>
    <property type="molecule type" value="Genomic_DNA"/>
</dbReference>
<reference evidence="7 8" key="1">
    <citation type="submission" date="2019-10" db="EMBL/GenBank/DDBJ databases">
        <title>Prolixibacter strains distinguished by the presence of nitrate reductase genes were adept at nitrate-dependent anaerobic corrosion of metallic iron and carbon steel.</title>
        <authorList>
            <person name="Iino T."/>
            <person name="Shono N."/>
            <person name="Ito K."/>
            <person name="Nakamura R."/>
            <person name="Sueoka K."/>
            <person name="Harayama S."/>
            <person name="Ohkuma M."/>
        </authorList>
    </citation>
    <scope>NUCLEOTIDE SEQUENCE [LARGE SCALE GENOMIC DNA]</scope>
    <source>
        <strain evidence="7 8">JCM 13498</strain>
    </source>
</reference>
<feature type="transmembrane region" description="Helical" evidence="6">
    <location>
        <begin position="347"/>
        <end position="369"/>
    </location>
</feature>
<evidence type="ECO:0000313" key="7">
    <source>
        <dbReference type="EMBL" id="GET32233.1"/>
    </source>
</evidence>
<name>A0A5M4AX80_9BACT</name>
<dbReference type="PANTHER" id="PTHR42893:SF46">
    <property type="entry name" value="PROTEIN DETOXIFICATION 44, CHLOROPLASTIC"/>
    <property type="match status" value="1"/>
</dbReference>
<feature type="transmembrane region" description="Helical" evidence="6">
    <location>
        <begin position="36"/>
        <end position="61"/>
    </location>
</feature>
<evidence type="ECO:0000256" key="1">
    <source>
        <dbReference type="ARBA" id="ARBA00004141"/>
    </source>
</evidence>
<feature type="transmembrane region" description="Helical" evidence="6">
    <location>
        <begin position="307"/>
        <end position="327"/>
    </location>
</feature>
<dbReference type="InterPro" id="IPR002528">
    <property type="entry name" value="MATE_fam"/>
</dbReference>
<evidence type="ECO:0000313" key="8">
    <source>
        <dbReference type="Proteomes" id="UP000391834"/>
    </source>
</evidence>
<accession>A0A5M4AX80</accession>
<dbReference type="NCBIfam" id="TIGR00797">
    <property type="entry name" value="matE"/>
    <property type="match status" value="1"/>
</dbReference>
<dbReference type="OrthoDB" id="9776324at2"/>
<dbReference type="GO" id="GO:0015297">
    <property type="term" value="F:antiporter activity"/>
    <property type="evidence" value="ECO:0007669"/>
    <property type="project" value="InterPro"/>
</dbReference>
<feature type="transmembrane region" description="Helical" evidence="6">
    <location>
        <begin position="182"/>
        <end position="203"/>
    </location>
</feature>
<evidence type="ECO:0000256" key="6">
    <source>
        <dbReference type="SAM" id="Phobius"/>
    </source>
</evidence>
<dbReference type="PANTHER" id="PTHR42893">
    <property type="entry name" value="PROTEIN DETOXIFICATION 44, CHLOROPLASTIC-RELATED"/>
    <property type="match status" value="1"/>
</dbReference>
<comment type="similarity">
    <text evidence="2">Belongs to the multi antimicrobial extrusion (MATE) (TC 2.A.66.1) family.</text>
</comment>
<comment type="subcellular location">
    <subcellularLocation>
        <location evidence="1">Membrane</location>
        <topology evidence="1">Multi-pass membrane protein</topology>
    </subcellularLocation>
</comment>
<feature type="transmembrane region" description="Helical" evidence="6">
    <location>
        <begin position="266"/>
        <end position="286"/>
    </location>
</feature>
<dbReference type="GO" id="GO:0005886">
    <property type="term" value="C:plasma membrane"/>
    <property type="evidence" value="ECO:0007669"/>
    <property type="project" value="TreeGrafter"/>
</dbReference>
<dbReference type="InterPro" id="IPR044644">
    <property type="entry name" value="DinF-like"/>
</dbReference>